<sequence>MTTKLAHPYKNHPEPYCWDTEKIDDIEELYEWLKIQPRFPQMTKNHVHQFLHSCYYNKEETKKAFHRYAELRSSAPECFGIRDPLLPAMQNVYTATNMVALPKLTQDGYRILSYRLKDFNPTRLIFGECVKAFNMFNDVVISEDGPINGYVVVFDMEGVCLRHLTRVQIGPLRNFMAYIQEAHPVRLKKIYIVHAAWFVNQAFAIARPFIKTELMSLLHFTTNGPDEIFPLELLPIDYGGKLKSLDEFHEEQKERLEKEYREWLIDSSNLKLLPKEKKSDKKQQILDDNANACDPPIKSFNTLAID</sequence>
<dbReference type="AlphaFoldDB" id="A0A9J6CD52"/>
<dbReference type="OrthoDB" id="1434354at2759"/>
<dbReference type="CDD" id="cd00170">
    <property type="entry name" value="SEC14"/>
    <property type="match status" value="1"/>
</dbReference>
<dbReference type="GO" id="GO:0016020">
    <property type="term" value="C:membrane"/>
    <property type="evidence" value="ECO:0007669"/>
    <property type="project" value="TreeGrafter"/>
</dbReference>
<dbReference type="InterPro" id="IPR036865">
    <property type="entry name" value="CRAL-TRIO_dom_sf"/>
</dbReference>
<dbReference type="PANTHER" id="PTHR10174:SF222">
    <property type="entry name" value="GH10083P-RELATED"/>
    <property type="match status" value="1"/>
</dbReference>
<accession>A0A9J6CD52</accession>
<dbReference type="SMART" id="SM00516">
    <property type="entry name" value="SEC14"/>
    <property type="match status" value="1"/>
</dbReference>
<reference evidence="2" key="1">
    <citation type="submission" date="2021-03" db="EMBL/GenBank/DDBJ databases">
        <title>Chromosome level genome of the anhydrobiotic midge Polypedilum vanderplanki.</title>
        <authorList>
            <person name="Yoshida Y."/>
            <person name="Kikawada T."/>
            <person name="Gusev O."/>
        </authorList>
    </citation>
    <scope>NUCLEOTIDE SEQUENCE</scope>
    <source>
        <strain evidence="2">NIAS01</strain>
        <tissue evidence="2">Whole body or cell culture</tissue>
    </source>
</reference>
<dbReference type="InterPro" id="IPR001251">
    <property type="entry name" value="CRAL-TRIO_dom"/>
</dbReference>
<gene>
    <name evidence="2" type="ORF">PVAND_009126</name>
</gene>
<evidence type="ECO:0000313" key="3">
    <source>
        <dbReference type="Proteomes" id="UP001107558"/>
    </source>
</evidence>
<dbReference type="Gene3D" id="3.40.525.10">
    <property type="entry name" value="CRAL-TRIO lipid binding domain"/>
    <property type="match status" value="1"/>
</dbReference>
<dbReference type="GO" id="GO:1902936">
    <property type="term" value="F:phosphatidylinositol bisphosphate binding"/>
    <property type="evidence" value="ECO:0007669"/>
    <property type="project" value="TreeGrafter"/>
</dbReference>
<dbReference type="Pfam" id="PF00650">
    <property type="entry name" value="CRAL_TRIO"/>
    <property type="match status" value="1"/>
</dbReference>
<protein>
    <recommendedName>
        <fullName evidence="1">CRAL-TRIO domain-containing protein</fullName>
    </recommendedName>
</protein>
<dbReference type="InterPro" id="IPR036273">
    <property type="entry name" value="CRAL/TRIO_N_dom_sf"/>
</dbReference>
<dbReference type="Proteomes" id="UP001107558">
    <property type="component" value="Chromosome 1"/>
</dbReference>
<name>A0A9J6CD52_POLVA</name>
<dbReference type="SUPFAM" id="SSF46938">
    <property type="entry name" value="CRAL/TRIO N-terminal domain"/>
    <property type="match status" value="1"/>
</dbReference>
<dbReference type="SUPFAM" id="SSF52087">
    <property type="entry name" value="CRAL/TRIO domain"/>
    <property type="match status" value="1"/>
</dbReference>
<feature type="domain" description="CRAL-TRIO" evidence="1">
    <location>
        <begin position="86"/>
        <end position="246"/>
    </location>
</feature>
<keyword evidence="3" id="KW-1185">Reference proteome</keyword>
<evidence type="ECO:0000259" key="1">
    <source>
        <dbReference type="PROSITE" id="PS50191"/>
    </source>
</evidence>
<dbReference type="PROSITE" id="PS50191">
    <property type="entry name" value="CRAL_TRIO"/>
    <property type="match status" value="1"/>
</dbReference>
<evidence type="ECO:0000313" key="2">
    <source>
        <dbReference type="EMBL" id="KAG5679566.1"/>
    </source>
</evidence>
<proteinExistence type="predicted"/>
<comment type="caution">
    <text evidence="2">The sequence shown here is derived from an EMBL/GenBank/DDBJ whole genome shotgun (WGS) entry which is preliminary data.</text>
</comment>
<dbReference type="PANTHER" id="PTHR10174">
    <property type="entry name" value="ALPHA-TOCOPHEROL TRANSFER PROTEIN-RELATED"/>
    <property type="match status" value="1"/>
</dbReference>
<organism evidence="2 3">
    <name type="scientific">Polypedilum vanderplanki</name>
    <name type="common">Sleeping chironomid midge</name>
    <dbReference type="NCBI Taxonomy" id="319348"/>
    <lineage>
        <taxon>Eukaryota</taxon>
        <taxon>Metazoa</taxon>
        <taxon>Ecdysozoa</taxon>
        <taxon>Arthropoda</taxon>
        <taxon>Hexapoda</taxon>
        <taxon>Insecta</taxon>
        <taxon>Pterygota</taxon>
        <taxon>Neoptera</taxon>
        <taxon>Endopterygota</taxon>
        <taxon>Diptera</taxon>
        <taxon>Nematocera</taxon>
        <taxon>Chironomoidea</taxon>
        <taxon>Chironomidae</taxon>
        <taxon>Chironominae</taxon>
        <taxon>Polypedilum</taxon>
        <taxon>Polypedilum</taxon>
    </lineage>
</organism>
<dbReference type="EMBL" id="JADBJN010000001">
    <property type="protein sequence ID" value="KAG5679566.1"/>
    <property type="molecule type" value="Genomic_DNA"/>
</dbReference>